<evidence type="ECO:0000256" key="6">
    <source>
        <dbReference type="ARBA" id="ARBA00022832"/>
    </source>
</evidence>
<dbReference type="CDD" id="cd03505">
    <property type="entry name" value="Delta9-FADS-like"/>
    <property type="match status" value="1"/>
</dbReference>
<dbReference type="GO" id="GO:0006636">
    <property type="term" value="P:unsaturated fatty acid biosynthetic process"/>
    <property type="evidence" value="ECO:0007669"/>
    <property type="project" value="TreeGrafter"/>
</dbReference>
<evidence type="ECO:0000256" key="7">
    <source>
        <dbReference type="ARBA" id="ARBA00022989"/>
    </source>
</evidence>
<dbReference type="InterPro" id="IPR005804">
    <property type="entry name" value="FA_desaturase_dom"/>
</dbReference>
<keyword evidence="17" id="KW-1185">Reference proteome</keyword>
<comment type="domain">
    <text evidence="13">The histidine box domains are involved in binding the catalytic metal ions.</text>
</comment>
<feature type="transmembrane region" description="Helical" evidence="14">
    <location>
        <begin position="178"/>
        <end position="197"/>
    </location>
</feature>
<dbReference type="PROSITE" id="PS00476">
    <property type="entry name" value="FATTY_ACID_DESATUR_1"/>
    <property type="match status" value="1"/>
</dbReference>
<dbReference type="GO" id="GO:0005789">
    <property type="term" value="C:endoplasmic reticulum membrane"/>
    <property type="evidence" value="ECO:0007669"/>
    <property type="project" value="TreeGrafter"/>
</dbReference>
<name>A0A9J6BNT7_POLVA</name>
<dbReference type="PANTHER" id="PTHR11351:SF31">
    <property type="entry name" value="DESATURASE 1, ISOFORM A-RELATED"/>
    <property type="match status" value="1"/>
</dbReference>
<evidence type="ECO:0000256" key="8">
    <source>
        <dbReference type="ARBA" id="ARBA00023002"/>
    </source>
</evidence>
<proteinExistence type="inferred from homology"/>
<evidence type="ECO:0000259" key="15">
    <source>
        <dbReference type="Pfam" id="PF00487"/>
    </source>
</evidence>
<dbReference type="AlphaFoldDB" id="A0A9J6BNT7"/>
<keyword evidence="6" id="KW-0276">Fatty acid metabolism</keyword>
<accession>A0A9J6BNT7</accession>
<gene>
    <name evidence="16" type="ORF">PVAND_001566</name>
</gene>
<dbReference type="InterPro" id="IPR015876">
    <property type="entry name" value="Acyl-CoA_DS"/>
</dbReference>
<dbReference type="Proteomes" id="UP001107558">
    <property type="component" value="Chromosome 3"/>
</dbReference>
<evidence type="ECO:0000256" key="5">
    <source>
        <dbReference type="ARBA" id="ARBA00022723"/>
    </source>
</evidence>
<feature type="transmembrane region" description="Helical" evidence="14">
    <location>
        <begin position="35"/>
        <end position="58"/>
    </location>
</feature>
<dbReference type="Pfam" id="PF00487">
    <property type="entry name" value="FA_desaturase"/>
    <property type="match status" value="1"/>
</dbReference>
<reference evidence="16" key="1">
    <citation type="submission" date="2021-03" db="EMBL/GenBank/DDBJ databases">
        <title>Chromosome level genome of the anhydrobiotic midge Polypedilum vanderplanki.</title>
        <authorList>
            <person name="Yoshida Y."/>
            <person name="Kikawada T."/>
            <person name="Gusev O."/>
        </authorList>
    </citation>
    <scope>NUCLEOTIDE SEQUENCE</scope>
    <source>
        <strain evidence="16">NIAS01</strain>
        <tissue evidence="16">Whole body or cell culture</tissue>
    </source>
</reference>
<sequence length="291" mass="34531">MRVLKWEIDLLNVFRFNYFLYGIFVGFPIKQPYGLYLFLIFWIVLSGYGITAGAHRLWSHRSYEAKLPLKIFLAFCNTIAFQRSIYKWCKIHRSHHQFVDTNADPHNSRRGLFFSHFGWMLIKPHQDVEKFGQKINLRDLENDKIVMFQHKNYPILILFCAFLLPISILKSWNISFHHALNMVLICHFIISNLIWLVNSYAHKFGSKPYNKKISATDSSYFAIIVLGEGFHNFHHVFPYDYRTSEYNLYWCNSTTLFIDLMTRIGWASNLKTVSTNTIRKSYLQIKGENHH</sequence>
<feature type="transmembrane region" description="Helical" evidence="14">
    <location>
        <begin position="12"/>
        <end position="29"/>
    </location>
</feature>
<dbReference type="InterPro" id="IPR001522">
    <property type="entry name" value="FADS-1_CS"/>
</dbReference>
<evidence type="ECO:0000256" key="10">
    <source>
        <dbReference type="ARBA" id="ARBA00023098"/>
    </source>
</evidence>
<dbReference type="PRINTS" id="PR00075">
    <property type="entry name" value="FACDDSATRASE"/>
</dbReference>
<dbReference type="PANTHER" id="PTHR11351">
    <property type="entry name" value="ACYL-COA DESATURASE"/>
    <property type="match status" value="1"/>
</dbReference>
<evidence type="ECO:0000313" key="17">
    <source>
        <dbReference type="Proteomes" id="UP001107558"/>
    </source>
</evidence>
<keyword evidence="10" id="KW-0443">Lipid metabolism</keyword>
<keyword evidence="11 14" id="KW-0472">Membrane</keyword>
<evidence type="ECO:0000313" key="16">
    <source>
        <dbReference type="EMBL" id="KAG5671365.1"/>
    </source>
</evidence>
<comment type="cofactor">
    <cofactor evidence="13">
        <name>Fe(2+)</name>
        <dbReference type="ChEBI" id="CHEBI:29033"/>
    </cofactor>
</comment>
<comment type="caution">
    <text evidence="16">The sequence shown here is derived from an EMBL/GenBank/DDBJ whole genome shotgun (WGS) entry which is preliminary data.</text>
</comment>
<keyword evidence="5" id="KW-0479">Metal-binding</keyword>
<keyword evidence="4 13" id="KW-0812">Transmembrane</keyword>
<keyword evidence="8 13" id="KW-0560">Oxidoreductase</keyword>
<organism evidence="16 17">
    <name type="scientific">Polypedilum vanderplanki</name>
    <name type="common">Sleeping chironomid midge</name>
    <dbReference type="NCBI Taxonomy" id="319348"/>
    <lineage>
        <taxon>Eukaryota</taxon>
        <taxon>Metazoa</taxon>
        <taxon>Ecdysozoa</taxon>
        <taxon>Arthropoda</taxon>
        <taxon>Hexapoda</taxon>
        <taxon>Insecta</taxon>
        <taxon>Pterygota</taxon>
        <taxon>Neoptera</taxon>
        <taxon>Endopterygota</taxon>
        <taxon>Diptera</taxon>
        <taxon>Nematocera</taxon>
        <taxon>Chironomoidea</taxon>
        <taxon>Chironomidae</taxon>
        <taxon>Chironominae</taxon>
        <taxon>Polypedilum</taxon>
        <taxon>Polypedilum</taxon>
    </lineage>
</organism>
<keyword evidence="12 13" id="KW-0275">Fatty acid biosynthesis</keyword>
<feature type="domain" description="Fatty acid desaturase" evidence="15">
    <location>
        <begin position="38"/>
        <end position="239"/>
    </location>
</feature>
<evidence type="ECO:0000256" key="11">
    <source>
        <dbReference type="ARBA" id="ARBA00023136"/>
    </source>
</evidence>
<keyword evidence="3 13" id="KW-0444">Lipid biosynthesis</keyword>
<dbReference type="OrthoDB" id="10260134at2759"/>
<protein>
    <recommendedName>
        <fullName evidence="15">Fatty acid desaturase domain-containing protein</fullName>
    </recommendedName>
</protein>
<comment type="subcellular location">
    <subcellularLocation>
        <location evidence="1">Membrane</location>
        <topology evidence="1">Multi-pass membrane protein</topology>
    </subcellularLocation>
</comment>
<keyword evidence="9" id="KW-0408">Iron</keyword>
<evidence type="ECO:0000256" key="13">
    <source>
        <dbReference type="RuleBase" id="RU000581"/>
    </source>
</evidence>
<evidence type="ECO:0000256" key="4">
    <source>
        <dbReference type="ARBA" id="ARBA00022692"/>
    </source>
</evidence>
<comment type="similarity">
    <text evidence="2 13">Belongs to the fatty acid desaturase type 1 family.</text>
</comment>
<dbReference type="GO" id="GO:0005506">
    <property type="term" value="F:iron ion binding"/>
    <property type="evidence" value="ECO:0007669"/>
    <property type="project" value="TreeGrafter"/>
</dbReference>
<feature type="transmembrane region" description="Helical" evidence="14">
    <location>
        <begin position="153"/>
        <end position="172"/>
    </location>
</feature>
<evidence type="ECO:0000256" key="3">
    <source>
        <dbReference type="ARBA" id="ARBA00022516"/>
    </source>
</evidence>
<evidence type="ECO:0000256" key="9">
    <source>
        <dbReference type="ARBA" id="ARBA00023004"/>
    </source>
</evidence>
<evidence type="ECO:0000256" key="1">
    <source>
        <dbReference type="ARBA" id="ARBA00004141"/>
    </source>
</evidence>
<evidence type="ECO:0000256" key="2">
    <source>
        <dbReference type="ARBA" id="ARBA00009295"/>
    </source>
</evidence>
<evidence type="ECO:0000256" key="14">
    <source>
        <dbReference type="SAM" id="Phobius"/>
    </source>
</evidence>
<dbReference type="EMBL" id="JADBJN010000003">
    <property type="protein sequence ID" value="KAG5671365.1"/>
    <property type="molecule type" value="Genomic_DNA"/>
</dbReference>
<keyword evidence="7 14" id="KW-1133">Transmembrane helix</keyword>
<evidence type="ECO:0000256" key="12">
    <source>
        <dbReference type="ARBA" id="ARBA00023160"/>
    </source>
</evidence>
<dbReference type="GO" id="GO:0004768">
    <property type="term" value="F:stearoyl-CoA 9-desaturase activity"/>
    <property type="evidence" value="ECO:0007669"/>
    <property type="project" value="TreeGrafter"/>
</dbReference>